<evidence type="ECO:0000259" key="4">
    <source>
        <dbReference type="Pfam" id="PF01103"/>
    </source>
</evidence>
<dbReference type="AlphaFoldDB" id="A0A841GW52"/>
<dbReference type="GO" id="GO:0019867">
    <property type="term" value="C:outer membrane"/>
    <property type="evidence" value="ECO:0007669"/>
    <property type="project" value="InterPro"/>
</dbReference>
<name>A0A841GW52_9BACT</name>
<dbReference type="Pfam" id="PF01103">
    <property type="entry name" value="Omp85"/>
    <property type="match status" value="1"/>
</dbReference>
<keyword evidence="6" id="KW-1185">Reference proteome</keyword>
<keyword evidence="2" id="KW-0472">Membrane</keyword>
<feature type="region of interest" description="Disordered" evidence="3">
    <location>
        <begin position="509"/>
        <end position="541"/>
    </location>
</feature>
<evidence type="ECO:0000256" key="1">
    <source>
        <dbReference type="ARBA" id="ARBA00004370"/>
    </source>
</evidence>
<proteinExistence type="predicted"/>
<comment type="caution">
    <text evidence="5">The sequence shown here is derived from an EMBL/GenBank/DDBJ whole genome shotgun (WGS) entry which is preliminary data.</text>
</comment>
<evidence type="ECO:0000313" key="6">
    <source>
        <dbReference type="Proteomes" id="UP000582837"/>
    </source>
</evidence>
<evidence type="ECO:0000256" key="2">
    <source>
        <dbReference type="ARBA" id="ARBA00023136"/>
    </source>
</evidence>
<gene>
    <name evidence="5" type="ORF">HNQ61_001795</name>
</gene>
<dbReference type="InterPro" id="IPR000184">
    <property type="entry name" value="Bac_surfAg_D15"/>
</dbReference>
<reference evidence="5 6" key="1">
    <citation type="submission" date="2020-08" db="EMBL/GenBank/DDBJ databases">
        <title>Genomic Encyclopedia of Type Strains, Phase IV (KMG-IV): sequencing the most valuable type-strain genomes for metagenomic binning, comparative biology and taxonomic classification.</title>
        <authorList>
            <person name="Goeker M."/>
        </authorList>
    </citation>
    <scope>NUCLEOTIDE SEQUENCE [LARGE SCALE GENOMIC DNA]</scope>
    <source>
        <strain evidence="5 6">DSM 29007</strain>
    </source>
</reference>
<organism evidence="5 6">
    <name type="scientific">Longimicrobium terrae</name>
    <dbReference type="NCBI Taxonomy" id="1639882"/>
    <lineage>
        <taxon>Bacteria</taxon>
        <taxon>Pseudomonadati</taxon>
        <taxon>Gemmatimonadota</taxon>
        <taxon>Longimicrobiia</taxon>
        <taxon>Longimicrobiales</taxon>
        <taxon>Longimicrobiaceae</taxon>
        <taxon>Longimicrobium</taxon>
    </lineage>
</organism>
<comment type="subcellular location">
    <subcellularLocation>
        <location evidence="1">Membrane</location>
    </subcellularLocation>
</comment>
<sequence>MAGDPAAGVPGGAGGRLVGCGRGGAAPLGAFVPAERRRTARLLSPAALAFALATAASTAAAQQTATVAAGARYQVGSFHRSLWGGAYRDLWATPIRVPVLAPDTFAGGLRVEQEGGGLATESLRLRGRDGREYVFRSVDKDPARGLPPDLRGGPVQTVAQDEVANKHPASALVVDPLLTAVGILHVQPRLFVMPDHAFLGEYRERFAGRLGWVELRPEDDEDGAPAFAGAQKVIGTDRLFERLEEDPRERLDAREYLVARLMDILVGDWDRHLDQWRWAGYKSGDNWRWRPIPRDRDNAFNDYAGLLNLPVRAAAPQFARWDEDYVDVPGLVKTGGDLDRRLLSELDRAAWDSAVAFVKGRVTDAVIEGAVRRMPAEYIPLNAEVLAGQLRSRRDHLGEAAGQFYALLASDVNVHSTDEKERAEVQRLPDGSVDVVIRSEGVPGTWFRRRFVPSETREVRLYLQGGDDQAVVRGTASNSIQVRLIGGGGDDVLADSGRAGARSTVIHDDRGDNRFVRGPGTKVDTRPYDPPAPRSLFGNPPAPRDWGVDFAPISPYARWQPNVGPVLGAGPRWTRYGFRRQPYKREISLRGVYAPLEDGVGVEADADFRRTSSRDGLRLVAGARTFDVIRFHGLGNESPGDIEEEYEVTHSVVNAEARWYGWTGSRTSYSIGPVARWMDPRDDADRLAPLRGGDGLVEAGLAGGVQIDARDTLPVTRGGWLVRGGARALAHDAGGPFARVEGEGRAYLPLLAGGTSLALRAGGAVVRGGYPFQEAAYLGGGESLRGFPYQRFAGDAAAFGAAEVRQPVGQVHVLVRARVGVFGFGEAGRVWLDGESPGDWHPSWGGGAWFETTGRVVTLTYARADVTRLYAGFGLPF</sequence>
<dbReference type="EMBL" id="JACHIA010000003">
    <property type="protein sequence ID" value="MBB6070178.1"/>
    <property type="molecule type" value="Genomic_DNA"/>
</dbReference>
<protein>
    <recommendedName>
        <fullName evidence="4">Bacterial surface antigen (D15) domain-containing protein</fullName>
    </recommendedName>
</protein>
<dbReference type="Proteomes" id="UP000582837">
    <property type="component" value="Unassembled WGS sequence"/>
</dbReference>
<evidence type="ECO:0000313" key="5">
    <source>
        <dbReference type="EMBL" id="MBB6070178.1"/>
    </source>
</evidence>
<dbReference type="Gene3D" id="2.40.160.50">
    <property type="entry name" value="membrane protein fhac: a member of the omp85/tpsb transporter family"/>
    <property type="match status" value="1"/>
</dbReference>
<feature type="domain" description="Bacterial surface antigen (D15)" evidence="4">
    <location>
        <begin position="700"/>
        <end position="832"/>
    </location>
</feature>
<evidence type="ECO:0000256" key="3">
    <source>
        <dbReference type="SAM" id="MobiDB-lite"/>
    </source>
</evidence>
<accession>A0A841GW52</accession>